<organism evidence="3 4">
    <name type="scientific">Temperatibacter marinus</name>
    <dbReference type="NCBI Taxonomy" id="1456591"/>
    <lineage>
        <taxon>Bacteria</taxon>
        <taxon>Pseudomonadati</taxon>
        <taxon>Pseudomonadota</taxon>
        <taxon>Alphaproteobacteria</taxon>
        <taxon>Kordiimonadales</taxon>
        <taxon>Temperatibacteraceae</taxon>
        <taxon>Temperatibacter</taxon>
    </lineage>
</organism>
<dbReference type="PROSITE" id="PS51257">
    <property type="entry name" value="PROKAR_LIPOPROTEIN"/>
    <property type="match status" value="1"/>
</dbReference>
<dbReference type="Gene3D" id="3.30.160.670">
    <property type="match status" value="1"/>
</dbReference>
<proteinExistence type="predicted"/>
<evidence type="ECO:0000313" key="4">
    <source>
        <dbReference type="Proteomes" id="UP001268683"/>
    </source>
</evidence>
<gene>
    <name evidence="3" type="ORF">QGN29_04550</name>
</gene>
<sequence>MKKIKLVTATMMAFALSACLNTFNSDVTTFHQLPAAKGEKVSIVPIDPSKEKSLEFAAYAAQVGKQLTQLGYIPAKDAKPDLIVGLDYGINDGREKISTVPAVNSHLFWNRWYGFGYWHRYDPFFDDKFDNELRAKTVYKTTLNLEIRNPDGSKLYEGRAESETRDNSLPVLVPKLVEAIFINFPGESGKTTKVIVKPAE</sequence>
<dbReference type="KEGG" id="tmk:QGN29_04550"/>
<dbReference type="RefSeq" id="WP_310799496.1">
    <property type="nucleotide sequence ID" value="NZ_CP123872.1"/>
</dbReference>
<dbReference type="EMBL" id="CP123872">
    <property type="protein sequence ID" value="WND03643.1"/>
    <property type="molecule type" value="Genomic_DNA"/>
</dbReference>
<evidence type="ECO:0000256" key="1">
    <source>
        <dbReference type="SAM" id="SignalP"/>
    </source>
</evidence>
<dbReference type="InterPro" id="IPR025411">
    <property type="entry name" value="DUF4136"/>
</dbReference>
<evidence type="ECO:0000313" key="3">
    <source>
        <dbReference type="EMBL" id="WND03643.1"/>
    </source>
</evidence>
<feature type="chain" id="PRO_5041416257" evidence="1">
    <location>
        <begin position="21"/>
        <end position="200"/>
    </location>
</feature>
<evidence type="ECO:0000259" key="2">
    <source>
        <dbReference type="Pfam" id="PF13590"/>
    </source>
</evidence>
<dbReference type="Proteomes" id="UP001268683">
    <property type="component" value="Chromosome"/>
</dbReference>
<protein>
    <submittedName>
        <fullName evidence="3">DUF4136 domain-containing protein</fullName>
    </submittedName>
</protein>
<name>A0AA52EH98_9PROT</name>
<keyword evidence="1" id="KW-0732">Signal</keyword>
<keyword evidence="4" id="KW-1185">Reference proteome</keyword>
<reference evidence="3" key="1">
    <citation type="submission" date="2023-04" db="EMBL/GenBank/DDBJ databases">
        <title>Complete genome sequence of Temperatibacter marinus.</title>
        <authorList>
            <person name="Rong J.-C."/>
            <person name="Yi M.-L."/>
            <person name="Zhao Q."/>
        </authorList>
    </citation>
    <scope>NUCLEOTIDE SEQUENCE</scope>
    <source>
        <strain evidence="3">NBRC 110045</strain>
    </source>
</reference>
<feature type="signal peptide" evidence="1">
    <location>
        <begin position="1"/>
        <end position="20"/>
    </location>
</feature>
<accession>A0AA52EH98</accession>
<dbReference type="AlphaFoldDB" id="A0AA52EH98"/>
<feature type="domain" description="DUF4136" evidence="2">
    <location>
        <begin position="29"/>
        <end position="186"/>
    </location>
</feature>
<dbReference type="Pfam" id="PF13590">
    <property type="entry name" value="DUF4136"/>
    <property type="match status" value="1"/>
</dbReference>